<evidence type="ECO:0000256" key="1">
    <source>
        <dbReference type="ARBA" id="ARBA00004496"/>
    </source>
</evidence>
<dbReference type="Proteomes" id="UP001281130">
    <property type="component" value="Unassembled WGS sequence"/>
</dbReference>
<gene>
    <name evidence="13" type="primary">tsaE</name>
    <name evidence="12" type="ORF">RradSPS_0686</name>
    <name evidence="13" type="ORF">SIL72_04995</name>
</gene>
<dbReference type="Gene3D" id="3.40.50.300">
    <property type="entry name" value="P-loop containing nucleotide triphosphate hydrolases"/>
    <property type="match status" value="1"/>
</dbReference>
<dbReference type="KEGG" id="rrd:RradSPS_0686"/>
<comment type="subcellular location">
    <subcellularLocation>
        <location evidence="1">Cytoplasm</location>
    </subcellularLocation>
</comment>
<dbReference type="EMBL" id="CP007514">
    <property type="protein sequence ID" value="AHY45969.1"/>
    <property type="molecule type" value="Genomic_DNA"/>
</dbReference>
<sequence length="163" mass="17668">MEFRGLDQDALERLAGRLARRLKAGDVVVLSGEVGAGKTTFTRAACAALGVAARVTSPTYQLARSYSVDGVEDGADRKITSVNHLDLYRVDATGSIAVRDALDLDEYLTPGSVTFIEWAEPAAGVLREPTVILFEHESETTRRLSVRGPLARRFEKDGEDPSC</sequence>
<evidence type="ECO:0000256" key="6">
    <source>
        <dbReference type="ARBA" id="ARBA00022723"/>
    </source>
</evidence>
<name>A0A023X1N5_RUBRA</name>
<dbReference type="GO" id="GO:0005737">
    <property type="term" value="C:cytoplasm"/>
    <property type="evidence" value="ECO:0007669"/>
    <property type="project" value="UniProtKB-SubCell"/>
</dbReference>
<keyword evidence="14" id="KW-1185">Reference proteome</keyword>
<keyword evidence="6" id="KW-0479">Metal-binding</keyword>
<accession>A0A023X1N5</accession>
<comment type="function">
    <text evidence="10">Required for the formation of a threonylcarbamoyl group on adenosine at position 37 (t(6)A37) in tRNAs that read codons beginning with adenine. Is involved in the transfer of the threonylcarbamoyl moiety of threonylcarbamoyl-AMP (TC-AMP) to the N6 group of A37, together with TsaD and TsaB. TsaE seems to play an indirect role in the t(6)A biosynthesis pathway, possibly in regulating the core enzymatic function of TsaD.</text>
</comment>
<evidence type="ECO:0000256" key="8">
    <source>
        <dbReference type="ARBA" id="ARBA00022840"/>
    </source>
</evidence>
<dbReference type="NCBIfam" id="TIGR00150">
    <property type="entry name" value="T6A_YjeE"/>
    <property type="match status" value="1"/>
</dbReference>
<evidence type="ECO:0000256" key="5">
    <source>
        <dbReference type="ARBA" id="ARBA00022694"/>
    </source>
</evidence>
<dbReference type="InterPro" id="IPR003442">
    <property type="entry name" value="T6A_TsaE"/>
</dbReference>
<dbReference type="STRING" id="42256.RradSPS_0686"/>
<dbReference type="PANTHER" id="PTHR33540:SF2">
    <property type="entry name" value="TRNA THREONYLCARBAMOYLADENOSINE BIOSYNTHESIS PROTEIN TSAE"/>
    <property type="match status" value="1"/>
</dbReference>
<dbReference type="GO" id="GO:0002949">
    <property type="term" value="P:tRNA threonylcarbamoyladenosine modification"/>
    <property type="evidence" value="ECO:0007669"/>
    <property type="project" value="InterPro"/>
</dbReference>
<dbReference type="EMBL" id="JAWXXX010000001">
    <property type="protein sequence ID" value="MDX5893382.1"/>
    <property type="molecule type" value="Genomic_DNA"/>
</dbReference>
<evidence type="ECO:0000256" key="10">
    <source>
        <dbReference type="ARBA" id="ARBA00024908"/>
    </source>
</evidence>
<keyword evidence="8" id="KW-0067">ATP-binding</keyword>
<reference evidence="13" key="2">
    <citation type="submission" date="2023-11" db="EMBL/GenBank/DDBJ databases">
        <title>MicrobeMod: A computational toolkit for identifying prokaryotic methylation and restriction-modification with nanopore sequencing.</title>
        <authorList>
            <person name="Crits-Christoph A."/>
            <person name="Kang S.C."/>
            <person name="Lee H."/>
            <person name="Ostrov N."/>
        </authorList>
    </citation>
    <scope>NUCLEOTIDE SEQUENCE</scope>
    <source>
        <strain evidence="13">ATCC 51242</strain>
    </source>
</reference>
<evidence type="ECO:0000256" key="2">
    <source>
        <dbReference type="ARBA" id="ARBA00007599"/>
    </source>
</evidence>
<evidence type="ECO:0000256" key="7">
    <source>
        <dbReference type="ARBA" id="ARBA00022741"/>
    </source>
</evidence>
<evidence type="ECO:0000313" key="12">
    <source>
        <dbReference type="EMBL" id="AHY45969.1"/>
    </source>
</evidence>
<dbReference type="eggNOG" id="COG0802">
    <property type="taxonomic scope" value="Bacteria"/>
</dbReference>
<keyword evidence="5" id="KW-0819">tRNA processing</keyword>
<dbReference type="Proteomes" id="UP000025229">
    <property type="component" value="Chromosome"/>
</dbReference>
<dbReference type="HOGENOM" id="CLU_087829_5_0_11"/>
<dbReference type="OrthoDB" id="9800307at2"/>
<keyword evidence="7" id="KW-0547">Nucleotide-binding</keyword>
<dbReference type="Pfam" id="PF02367">
    <property type="entry name" value="TsaE"/>
    <property type="match status" value="1"/>
</dbReference>
<dbReference type="PANTHER" id="PTHR33540">
    <property type="entry name" value="TRNA THREONYLCARBAMOYLADENOSINE BIOSYNTHESIS PROTEIN TSAE"/>
    <property type="match status" value="1"/>
</dbReference>
<evidence type="ECO:0000313" key="13">
    <source>
        <dbReference type="EMBL" id="MDX5893382.1"/>
    </source>
</evidence>
<dbReference type="GO" id="GO:0046872">
    <property type="term" value="F:metal ion binding"/>
    <property type="evidence" value="ECO:0007669"/>
    <property type="project" value="UniProtKB-KW"/>
</dbReference>
<evidence type="ECO:0000256" key="11">
    <source>
        <dbReference type="ARBA" id="ARBA00032441"/>
    </source>
</evidence>
<evidence type="ECO:0000256" key="9">
    <source>
        <dbReference type="ARBA" id="ARBA00022842"/>
    </source>
</evidence>
<dbReference type="GO" id="GO:0005524">
    <property type="term" value="F:ATP binding"/>
    <property type="evidence" value="ECO:0007669"/>
    <property type="project" value="UniProtKB-KW"/>
</dbReference>
<keyword evidence="4" id="KW-0963">Cytoplasm</keyword>
<dbReference type="SUPFAM" id="SSF52540">
    <property type="entry name" value="P-loop containing nucleoside triphosphate hydrolases"/>
    <property type="match status" value="1"/>
</dbReference>
<dbReference type="AlphaFoldDB" id="A0A023X1N5"/>
<organism evidence="12 14">
    <name type="scientific">Rubrobacter radiotolerans</name>
    <name type="common">Arthrobacter radiotolerans</name>
    <dbReference type="NCBI Taxonomy" id="42256"/>
    <lineage>
        <taxon>Bacteria</taxon>
        <taxon>Bacillati</taxon>
        <taxon>Actinomycetota</taxon>
        <taxon>Rubrobacteria</taxon>
        <taxon>Rubrobacterales</taxon>
        <taxon>Rubrobacteraceae</taxon>
        <taxon>Rubrobacter</taxon>
    </lineage>
</organism>
<protein>
    <recommendedName>
        <fullName evidence="3">tRNA threonylcarbamoyladenosine biosynthesis protein TsaE</fullName>
    </recommendedName>
    <alternativeName>
        <fullName evidence="11">t(6)A37 threonylcarbamoyladenosine biosynthesis protein TsaE</fullName>
    </alternativeName>
</protein>
<reference evidence="12 14" key="1">
    <citation type="submission" date="2014-03" db="EMBL/GenBank/DDBJ databases">
        <title>Complete genome sequence of the Radio-Resistant Rubrobacter radiotolerans RSPS-4.</title>
        <authorList>
            <person name="Egas C.C."/>
            <person name="Barroso C.C."/>
            <person name="Froufe H.J.C."/>
            <person name="Pacheco J.J."/>
            <person name="Albuquerque L.L."/>
            <person name="da Costa M.M.S."/>
        </authorList>
    </citation>
    <scope>NUCLEOTIDE SEQUENCE [LARGE SCALE GENOMIC DNA]</scope>
    <source>
        <strain evidence="12 14">RSPS-4</strain>
    </source>
</reference>
<evidence type="ECO:0000256" key="4">
    <source>
        <dbReference type="ARBA" id="ARBA00022490"/>
    </source>
</evidence>
<evidence type="ECO:0000256" key="3">
    <source>
        <dbReference type="ARBA" id="ARBA00019010"/>
    </source>
</evidence>
<comment type="similarity">
    <text evidence="2">Belongs to the TsaE family.</text>
</comment>
<evidence type="ECO:0000313" key="14">
    <source>
        <dbReference type="Proteomes" id="UP000025229"/>
    </source>
</evidence>
<keyword evidence="9" id="KW-0460">Magnesium</keyword>
<dbReference type="RefSeq" id="WP_051589310.1">
    <property type="nucleotide sequence ID" value="NZ_CP007514.1"/>
</dbReference>
<dbReference type="InterPro" id="IPR027417">
    <property type="entry name" value="P-loop_NTPase"/>
</dbReference>
<proteinExistence type="inferred from homology"/>